<feature type="transmembrane region" description="Helical" evidence="1">
    <location>
        <begin position="27"/>
        <end position="46"/>
    </location>
</feature>
<feature type="domain" description="SAF" evidence="2">
    <location>
        <begin position="52"/>
        <end position="115"/>
    </location>
</feature>
<organism evidence="3 4">
    <name type="scientific">Kocuria varians</name>
    <name type="common">Micrococcus varians</name>
    <dbReference type="NCBI Taxonomy" id="1272"/>
    <lineage>
        <taxon>Bacteria</taxon>
        <taxon>Bacillati</taxon>
        <taxon>Actinomycetota</taxon>
        <taxon>Actinomycetes</taxon>
        <taxon>Micrococcales</taxon>
        <taxon>Micrococcaceae</taxon>
        <taxon>Kocuria</taxon>
    </lineage>
</organism>
<name>A0A4Y4D1M8_KOCVA</name>
<keyword evidence="1" id="KW-0472">Membrane</keyword>
<dbReference type="SMART" id="SM00858">
    <property type="entry name" value="SAF"/>
    <property type="match status" value="1"/>
</dbReference>
<dbReference type="InterPro" id="IPR013974">
    <property type="entry name" value="SAF"/>
</dbReference>
<dbReference type="OrthoDB" id="5192391at2"/>
<keyword evidence="1" id="KW-1133">Transmembrane helix</keyword>
<evidence type="ECO:0000313" key="3">
    <source>
        <dbReference type="EMBL" id="GEC99085.1"/>
    </source>
</evidence>
<evidence type="ECO:0000256" key="1">
    <source>
        <dbReference type="SAM" id="Phobius"/>
    </source>
</evidence>
<dbReference type="Pfam" id="PF08666">
    <property type="entry name" value="SAF"/>
    <property type="match status" value="1"/>
</dbReference>
<evidence type="ECO:0000259" key="2">
    <source>
        <dbReference type="SMART" id="SM00858"/>
    </source>
</evidence>
<sequence>MGSSASKGSAPAAAARFRKPSWRDPRLLVGLLLVLLSVMGVVLLVATANRSEPYYVAAQDLAVGQRITREDLTTVDAHLQDSAERYVPGSRDLQENAVVTQRVARGELVPAASVGTADALDRTPVGIALETPIPAEAGPGSHVDVWVAQPRPTGRGYLEPKKLVKAAEIARVDTKDTALGGTGGVTVHVLVRQSQVGPLVDALGNDAKVTLVLDVTGGGS</sequence>
<comment type="caution">
    <text evidence="3">The sequence shown here is derived from an EMBL/GenBank/DDBJ whole genome shotgun (WGS) entry which is preliminary data.</text>
</comment>
<keyword evidence="4" id="KW-1185">Reference proteome</keyword>
<dbReference type="Proteomes" id="UP000315730">
    <property type="component" value="Unassembled WGS sequence"/>
</dbReference>
<dbReference type="AlphaFoldDB" id="A0A4Y4D1M8"/>
<evidence type="ECO:0000313" key="4">
    <source>
        <dbReference type="Proteomes" id="UP000315730"/>
    </source>
</evidence>
<proteinExistence type="predicted"/>
<keyword evidence="3" id="KW-0282">Flagellum</keyword>
<dbReference type="CDD" id="cd11614">
    <property type="entry name" value="SAF_CpaB_FlgA_like"/>
    <property type="match status" value="1"/>
</dbReference>
<keyword evidence="3" id="KW-0969">Cilium</keyword>
<accession>A0A4Y4D1M8</accession>
<keyword evidence="3" id="KW-0966">Cell projection</keyword>
<reference evidence="3 4" key="1">
    <citation type="submission" date="2019-06" db="EMBL/GenBank/DDBJ databases">
        <title>Whole genome shotgun sequence of Kocuria varians NBRC 15358.</title>
        <authorList>
            <person name="Hosoyama A."/>
            <person name="Uohara A."/>
            <person name="Ohji S."/>
            <person name="Ichikawa N."/>
        </authorList>
    </citation>
    <scope>NUCLEOTIDE SEQUENCE [LARGE SCALE GENOMIC DNA]</scope>
    <source>
        <strain evidence="3 4">NBRC 15358</strain>
    </source>
</reference>
<dbReference type="EMBL" id="BJNW01000009">
    <property type="protein sequence ID" value="GEC99085.1"/>
    <property type="molecule type" value="Genomic_DNA"/>
</dbReference>
<dbReference type="STRING" id="1272.GCA_900014985_01129"/>
<protein>
    <submittedName>
        <fullName evidence="3">Flagellar protein FlgA</fullName>
    </submittedName>
</protein>
<gene>
    <name evidence="3" type="ORF">KVA01_12400</name>
</gene>
<keyword evidence="1" id="KW-0812">Transmembrane</keyword>
<dbReference type="RefSeq" id="WP_068468674.1">
    <property type="nucleotide sequence ID" value="NZ_BJNW01000009.1"/>
</dbReference>